<evidence type="ECO:0000256" key="6">
    <source>
        <dbReference type="PIRSR" id="PIRSR000137-1"/>
    </source>
</evidence>
<dbReference type="OMA" id="LKVGWPT"/>
<keyword evidence="13" id="KW-1185">Reference proteome</keyword>
<dbReference type="SUPFAM" id="SSF51905">
    <property type="entry name" value="FAD/NAD(P)-binding domain"/>
    <property type="match status" value="1"/>
</dbReference>
<keyword evidence="5" id="KW-0560">Oxidoreductase</keyword>
<protein>
    <recommendedName>
        <fullName evidence="10 11">Glucose-methanol-choline oxidoreductase N-terminal domain-containing protein</fullName>
    </recommendedName>
</protein>
<dbReference type="InterPro" id="IPR000172">
    <property type="entry name" value="GMC_OxRdtase_N"/>
</dbReference>
<feature type="domain" description="Glucose-methanol-choline oxidoreductase N-terminal" evidence="11">
    <location>
        <begin position="304"/>
        <end position="318"/>
    </location>
</feature>
<reference evidence="12 13" key="1">
    <citation type="journal article" date="2017" name="Genome Announc.">
        <title>Genome sequence of the saprophytic ascomycete Epicoccum nigrum ICMP 19927 strain isolated from New Zealand.</title>
        <authorList>
            <person name="Fokin M."/>
            <person name="Fleetwood D."/>
            <person name="Weir B.S."/>
            <person name="Villas-Boas S.G."/>
        </authorList>
    </citation>
    <scope>NUCLEOTIDE SEQUENCE [LARGE SCALE GENOMIC DNA]</scope>
    <source>
        <strain evidence="12 13">ICMP 19927</strain>
    </source>
</reference>
<feature type="binding site" evidence="7">
    <location>
        <position position="260"/>
    </location>
    <ligand>
        <name>FAD</name>
        <dbReference type="ChEBI" id="CHEBI:57692"/>
    </ligand>
</feature>
<dbReference type="AlphaFoldDB" id="A0A1Y2LXC8"/>
<dbReference type="Gene3D" id="3.50.50.60">
    <property type="entry name" value="FAD/NAD(P)-binding domain"/>
    <property type="match status" value="1"/>
</dbReference>
<dbReference type="PANTHER" id="PTHR11552:SF201">
    <property type="entry name" value="GLUCOSE-METHANOL-CHOLINE OXIDOREDUCTASE N-TERMINAL DOMAIN-CONTAINING PROTEIN"/>
    <property type="match status" value="1"/>
</dbReference>
<dbReference type="SUPFAM" id="SSF54373">
    <property type="entry name" value="FAD-linked reductases, C-terminal domain"/>
    <property type="match status" value="1"/>
</dbReference>
<feature type="active site" description="Proton acceptor" evidence="6">
    <location>
        <position position="578"/>
    </location>
</feature>
<dbReference type="PROSITE" id="PS00623">
    <property type="entry name" value="GMC_OXRED_1"/>
    <property type="match status" value="1"/>
</dbReference>
<dbReference type="Gene3D" id="3.30.560.10">
    <property type="entry name" value="Glucose Oxidase, domain 3"/>
    <property type="match status" value="1"/>
</dbReference>
<accession>A0A1Y2LXC8</accession>
<dbReference type="Gene3D" id="4.10.450.10">
    <property type="entry name" value="Glucose Oxidase, domain 2"/>
    <property type="match status" value="1"/>
</dbReference>
<dbReference type="Pfam" id="PF00732">
    <property type="entry name" value="GMC_oxred_N"/>
    <property type="match status" value="1"/>
</dbReference>
<dbReference type="InParanoid" id="A0A1Y2LXC8"/>
<dbReference type="PROSITE" id="PS00624">
    <property type="entry name" value="GMC_OXRED_2"/>
    <property type="match status" value="1"/>
</dbReference>
<comment type="cofactor">
    <cofactor evidence="1 7">
        <name>FAD</name>
        <dbReference type="ChEBI" id="CHEBI:57692"/>
    </cofactor>
</comment>
<keyword evidence="9" id="KW-0732">Signal</keyword>
<proteinExistence type="inferred from homology"/>
<evidence type="ECO:0000259" key="10">
    <source>
        <dbReference type="PROSITE" id="PS00623"/>
    </source>
</evidence>
<keyword evidence="3 8" id="KW-0285">Flavoprotein</keyword>
<organism evidence="12 13">
    <name type="scientific">Epicoccum nigrum</name>
    <name type="common">Soil fungus</name>
    <name type="synonym">Epicoccum purpurascens</name>
    <dbReference type="NCBI Taxonomy" id="105696"/>
    <lineage>
        <taxon>Eukaryota</taxon>
        <taxon>Fungi</taxon>
        <taxon>Dikarya</taxon>
        <taxon>Ascomycota</taxon>
        <taxon>Pezizomycotina</taxon>
        <taxon>Dothideomycetes</taxon>
        <taxon>Pleosporomycetidae</taxon>
        <taxon>Pleosporales</taxon>
        <taxon>Pleosporineae</taxon>
        <taxon>Didymellaceae</taxon>
        <taxon>Epicoccum</taxon>
    </lineage>
</organism>
<dbReference type="Pfam" id="PF05199">
    <property type="entry name" value="GMC_oxred_C"/>
    <property type="match status" value="1"/>
</dbReference>
<dbReference type="STRING" id="105696.A0A1Y2LXC8"/>
<dbReference type="PANTHER" id="PTHR11552">
    <property type="entry name" value="GLUCOSE-METHANOL-CHOLINE GMC OXIDOREDUCTASE"/>
    <property type="match status" value="1"/>
</dbReference>
<dbReference type="InterPro" id="IPR027424">
    <property type="entry name" value="Glucose_Oxidase_domain_2"/>
</dbReference>
<evidence type="ECO:0000313" key="13">
    <source>
        <dbReference type="Proteomes" id="UP000193240"/>
    </source>
</evidence>
<name>A0A1Y2LXC8_EPING</name>
<dbReference type="Proteomes" id="UP000193240">
    <property type="component" value="Unassembled WGS sequence"/>
</dbReference>
<keyword evidence="4 7" id="KW-0274">FAD</keyword>
<feature type="active site" description="Proton donor" evidence="6">
    <location>
        <position position="535"/>
    </location>
</feature>
<evidence type="ECO:0000256" key="9">
    <source>
        <dbReference type="SAM" id="SignalP"/>
    </source>
</evidence>
<feature type="domain" description="Glucose-methanol-choline oxidoreductase N-terminal" evidence="10">
    <location>
        <begin position="108"/>
        <end position="131"/>
    </location>
</feature>
<gene>
    <name evidence="12" type="ORF">B5807_07940</name>
</gene>
<dbReference type="PIRSF" id="PIRSF000137">
    <property type="entry name" value="Alcohol_oxidase"/>
    <property type="match status" value="1"/>
</dbReference>
<comment type="similarity">
    <text evidence="2 8">Belongs to the GMC oxidoreductase family.</text>
</comment>
<dbReference type="EMBL" id="KZ107846">
    <property type="protein sequence ID" value="OSS48239.1"/>
    <property type="molecule type" value="Genomic_DNA"/>
</dbReference>
<evidence type="ECO:0000256" key="3">
    <source>
        <dbReference type="ARBA" id="ARBA00022630"/>
    </source>
</evidence>
<feature type="signal peptide" evidence="9">
    <location>
        <begin position="1"/>
        <end position="19"/>
    </location>
</feature>
<evidence type="ECO:0000256" key="8">
    <source>
        <dbReference type="RuleBase" id="RU003968"/>
    </source>
</evidence>
<evidence type="ECO:0000256" key="2">
    <source>
        <dbReference type="ARBA" id="ARBA00010790"/>
    </source>
</evidence>
<dbReference type="InterPro" id="IPR007867">
    <property type="entry name" value="GMC_OxRtase_C"/>
</dbReference>
<evidence type="ECO:0000256" key="5">
    <source>
        <dbReference type="ARBA" id="ARBA00023002"/>
    </source>
</evidence>
<evidence type="ECO:0000313" key="12">
    <source>
        <dbReference type="EMBL" id="OSS48239.1"/>
    </source>
</evidence>
<dbReference type="InterPro" id="IPR036188">
    <property type="entry name" value="FAD/NAD-bd_sf"/>
</dbReference>
<dbReference type="GO" id="GO:0016614">
    <property type="term" value="F:oxidoreductase activity, acting on CH-OH group of donors"/>
    <property type="evidence" value="ECO:0007669"/>
    <property type="project" value="InterPro"/>
</dbReference>
<feature type="binding site" evidence="7">
    <location>
        <position position="114"/>
    </location>
    <ligand>
        <name>FAD</name>
        <dbReference type="ChEBI" id="CHEBI:57692"/>
    </ligand>
</feature>
<evidence type="ECO:0000256" key="7">
    <source>
        <dbReference type="PIRSR" id="PIRSR000137-2"/>
    </source>
</evidence>
<evidence type="ECO:0000259" key="11">
    <source>
        <dbReference type="PROSITE" id="PS00624"/>
    </source>
</evidence>
<feature type="binding site" evidence="7">
    <location>
        <begin position="40"/>
        <end position="41"/>
    </location>
    <ligand>
        <name>FAD</name>
        <dbReference type="ChEBI" id="CHEBI:57692"/>
    </ligand>
</feature>
<evidence type="ECO:0000256" key="4">
    <source>
        <dbReference type="ARBA" id="ARBA00022827"/>
    </source>
</evidence>
<sequence length="599" mass="64759">MPNMRSVFATALLAPAALAASEGVLTHSARYDYIIVGGGTSGLVVANRLSEDYNVSVAVIEAGDIELYNPNVTSTAAYTKAFGTAIDWQYESAPQIYAGNATQVLRAAKALGGTSDINGMAYLRAEAAQIDVWEQLGNEGWSWKDLMPYYKKSEYFQKPTESQIVRGAAFDPEAHGTSGPLAVGWTEDMMNLDVVSSVNQTFKALGLPFNKEPNAGSMRGFTVLPKTVDRANNIREDAGRAFYWPVSKRSNLDLYLNSFVEKMVWDPISNGQDTKRTASGVVFTNCNGTQTTILANREIILSAGALRSPLILEQSGVGNPAILKKHGIDVIVDLPFVGENLQDQTTTDMFYANNNNTNSTGSGGYAGYFSVDDVFGEDLDAFNATVAASIAKYAELTANASGVIDRNVTEMFFRSQYDLIFKNKLPISEIIVTPSSTGPITIEYWGLLPFSRGSIHINSANASAPASINPNYFMLDYDIRQQIATAKMARKFANTAPYSSVIAGETTPGLSAVPKDASDADWEKWLKSTYRSNFHYIATAAMLPQKLGGVVDSNLTVYGTSNVRMVDASVVPLQVCGHLASTLYAIAEKAADMIKARNA</sequence>
<evidence type="ECO:0000256" key="1">
    <source>
        <dbReference type="ARBA" id="ARBA00001974"/>
    </source>
</evidence>
<dbReference type="GO" id="GO:0050660">
    <property type="term" value="F:flavin adenine dinucleotide binding"/>
    <property type="evidence" value="ECO:0007669"/>
    <property type="project" value="InterPro"/>
</dbReference>
<feature type="chain" id="PRO_5012779351" description="Glucose-methanol-choline oxidoreductase N-terminal domain-containing protein" evidence="9">
    <location>
        <begin position="20"/>
        <end position="599"/>
    </location>
</feature>
<dbReference type="InterPro" id="IPR012132">
    <property type="entry name" value="GMC_OxRdtase"/>
</dbReference>